<dbReference type="Proteomes" id="UP000570595">
    <property type="component" value="Unassembled WGS sequence"/>
</dbReference>
<dbReference type="GO" id="GO:0051082">
    <property type="term" value="F:unfolded protein binding"/>
    <property type="evidence" value="ECO:0007669"/>
    <property type="project" value="InterPro"/>
</dbReference>
<dbReference type="GO" id="GO:0051879">
    <property type="term" value="F:Hsp90 protein binding"/>
    <property type="evidence" value="ECO:0007669"/>
    <property type="project" value="TreeGrafter"/>
</dbReference>
<dbReference type="Gene3D" id="1.25.40.10">
    <property type="entry name" value="Tetratricopeptide repeat domain"/>
    <property type="match status" value="1"/>
</dbReference>
<dbReference type="OrthoDB" id="420195at2759"/>
<evidence type="ECO:0000256" key="1">
    <source>
        <dbReference type="ARBA" id="ARBA00008045"/>
    </source>
</evidence>
<feature type="region of interest" description="Disordered" evidence="2">
    <location>
        <begin position="1"/>
        <end position="25"/>
    </location>
</feature>
<dbReference type="AlphaFoldDB" id="A0A7J6MK18"/>
<sequence>MADSDSKPAAAPVPKETDSTSTEEKLKELATYAERLKKRGNELLKEGKRDGALALYTQGIEAAEASKSDNLASALYGNRAQVYLGKKEWTKVVNDCRRAVKADKHNVKAYWRGAKASLSEKLWQQAIDFARDGLSANPGNKDLEKMLADAEAQLQRYREWKASKQSGSSISFVGGGDSRSDEVSPEEAMEQQRLVRELNDQYTGVRQQLDSAEVEKAKTGNAREIIETMLKEDAQLHTYRAVGKCFILSDSSELTSDMAKAEKHLTDSVIPQLKKSEEMVSKRCKNAQGELDDMVKHLRKAPTAAA</sequence>
<dbReference type="InterPro" id="IPR002777">
    <property type="entry name" value="PFD_beta-like"/>
</dbReference>
<dbReference type="SUPFAM" id="SSF48452">
    <property type="entry name" value="TPR-like"/>
    <property type="match status" value="1"/>
</dbReference>
<dbReference type="EMBL" id="JABAHT010000150">
    <property type="protein sequence ID" value="KAF4663136.1"/>
    <property type="molecule type" value="Genomic_DNA"/>
</dbReference>
<dbReference type="GO" id="GO:0005829">
    <property type="term" value="C:cytosol"/>
    <property type="evidence" value="ECO:0007669"/>
    <property type="project" value="TreeGrafter"/>
</dbReference>
<gene>
    <name evidence="4" type="ORF">FOL46_009840</name>
    <name evidence="3" type="ORF">FOZ61_001940</name>
</gene>
<organism evidence="4 6">
    <name type="scientific">Perkinsus olseni</name>
    <name type="common">Perkinsus atlanticus</name>
    <dbReference type="NCBI Taxonomy" id="32597"/>
    <lineage>
        <taxon>Eukaryota</taxon>
        <taxon>Sar</taxon>
        <taxon>Alveolata</taxon>
        <taxon>Perkinsozoa</taxon>
        <taxon>Perkinsea</taxon>
        <taxon>Perkinsida</taxon>
        <taxon>Perkinsidae</taxon>
        <taxon>Perkinsus</taxon>
    </lineage>
</organism>
<protein>
    <submittedName>
        <fullName evidence="4">Uncharacterized protein</fullName>
    </submittedName>
</protein>
<dbReference type="InterPro" id="IPR009053">
    <property type="entry name" value="Prefoldin"/>
</dbReference>
<evidence type="ECO:0000313" key="4">
    <source>
        <dbReference type="EMBL" id="KAF4671835.1"/>
    </source>
</evidence>
<reference evidence="5 6" key="1">
    <citation type="submission" date="2020-04" db="EMBL/GenBank/DDBJ databases">
        <title>Perkinsus olseni comparative genomics.</title>
        <authorList>
            <person name="Bogema D.R."/>
        </authorList>
    </citation>
    <scope>NUCLEOTIDE SEQUENCE [LARGE SCALE GENOMIC DNA]</scope>
    <source>
        <strain evidence="3">ATCC PRA-179</strain>
        <strain evidence="4">ATCC PRA-31</strain>
    </source>
</reference>
<evidence type="ECO:0000313" key="3">
    <source>
        <dbReference type="EMBL" id="KAF4663136.1"/>
    </source>
</evidence>
<comment type="caution">
    <text evidence="4">The sequence shown here is derived from an EMBL/GenBank/DDBJ whole genome shotgun (WGS) entry which is preliminary data.</text>
</comment>
<evidence type="ECO:0000313" key="6">
    <source>
        <dbReference type="Proteomes" id="UP000572268"/>
    </source>
</evidence>
<dbReference type="PANTHER" id="PTHR46035:SF1">
    <property type="entry name" value="TETRATRICOPEPTIDE REPEAT PROTEIN 4"/>
    <property type="match status" value="1"/>
</dbReference>
<dbReference type="PANTHER" id="PTHR46035">
    <property type="entry name" value="TETRATRICOPEPTIDE REPEAT PROTEIN 4"/>
    <property type="match status" value="1"/>
</dbReference>
<dbReference type="Pfam" id="PF01920">
    <property type="entry name" value="Prefoldin_2"/>
    <property type="match status" value="1"/>
</dbReference>
<dbReference type="SUPFAM" id="SSF46579">
    <property type="entry name" value="Prefoldin"/>
    <property type="match status" value="1"/>
</dbReference>
<dbReference type="GO" id="GO:0016272">
    <property type="term" value="C:prefoldin complex"/>
    <property type="evidence" value="ECO:0007669"/>
    <property type="project" value="InterPro"/>
</dbReference>
<accession>A0A7J6MK18</accession>
<dbReference type="Proteomes" id="UP000572268">
    <property type="component" value="Unassembled WGS sequence"/>
</dbReference>
<dbReference type="GO" id="GO:0006457">
    <property type="term" value="P:protein folding"/>
    <property type="evidence" value="ECO:0007669"/>
    <property type="project" value="InterPro"/>
</dbReference>
<dbReference type="InterPro" id="IPR019734">
    <property type="entry name" value="TPR_rpt"/>
</dbReference>
<dbReference type="GO" id="GO:0005634">
    <property type="term" value="C:nucleus"/>
    <property type="evidence" value="ECO:0007669"/>
    <property type="project" value="TreeGrafter"/>
</dbReference>
<feature type="compositionally biased region" description="Basic and acidic residues" evidence="2">
    <location>
        <begin position="15"/>
        <end position="25"/>
    </location>
</feature>
<dbReference type="GO" id="GO:0030544">
    <property type="term" value="F:Hsp70 protein binding"/>
    <property type="evidence" value="ECO:0007669"/>
    <property type="project" value="TreeGrafter"/>
</dbReference>
<evidence type="ECO:0000313" key="5">
    <source>
        <dbReference type="Proteomes" id="UP000570595"/>
    </source>
</evidence>
<proteinExistence type="inferred from homology"/>
<comment type="similarity">
    <text evidence="1">Belongs to the prefoldin subunit beta family.</text>
</comment>
<dbReference type="Gene3D" id="1.10.287.370">
    <property type="match status" value="1"/>
</dbReference>
<name>A0A7J6MK18_PEROL</name>
<dbReference type="EMBL" id="JABANN010000094">
    <property type="protein sequence ID" value="KAF4671835.1"/>
    <property type="molecule type" value="Genomic_DNA"/>
</dbReference>
<evidence type="ECO:0000256" key="2">
    <source>
        <dbReference type="SAM" id="MobiDB-lite"/>
    </source>
</evidence>
<dbReference type="InterPro" id="IPR011990">
    <property type="entry name" value="TPR-like_helical_dom_sf"/>
</dbReference>
<dbReference type="SMART" id="SM00028">
    <property type="entry name" value="TPR"/>
    <property type="match status" value="3"/>
</dbReference>